<dbReference type="AlphaFoldDB" id="A0A8J4LZY5"/>
<evidence type="ECO:0000313" key="2">
    <source>
        <dbReference type="Proteomes" id="UP000722791"/>
    </source>
</evidence>
<gene>
    <name evidence="1" type="ORF">Vretimale_19003</name>
</gene>
<dbReference type="EMBL" id="BNCQ01000079">
    <property type="protein sequence ID" value="GIM16428.1"/>
    <property type="molecule type" value="Genomic_DNA"/>
</dbReference>
<reference evidence="1" key="1">
    <citation type="journal article" date="2021" name="Proc. Natl. Acad. Sci. U.S.A.">
        <title>Three genomes in the algal genus Volvox reveal the fate of a haploid sex-determining region after a transition to homothallism.</title>
        <authorList>
            <person name="Yamamoto K."/>
            <person name="Hamaji T."/>
            <person name="Kawai-Toyooka H."/>
            <person name="Matsuzaki R."/>
            <person name="Takahashi F."/>
            <person name="Nishimura Y."/>
            <person name="Kawachi M."/>
            <person name="Noguchi H."/>
            <person name="Minakuchi Y."/>
            <person name="Umen J.G."/>
            <person name="Toyoda A."/>
            <person name="Nozaki H."/>
        </authorList>
    </citation>
    <scope>NUCLEOTIDE SEQUENCE</scope>
    <source>
        <strain evidence="1">NIES-3785</strain>
    </source>
</reference>
<evidence type="ECO:0000313" key="1">
    <source>
        <dbReference type="EMBL" id="GIM16428.1"/>
    </source>
</evidence>
<feature type="non-terminal residue" evidence="1">
    <location>
        <position position="278"/>
    </location>
</feature>
<proteinExistence type="predicted"/>
<organism evidence="1 2">
    <name type="scientific">Volvox reticuliferus</name>
    <dbReference type="NCBI Taxonomy" id="1737510"/>
    <lineage>
        <taxon>Eukaryota</taxon>
        <taxon>Viridiplantae</taxon>
        <taxon>Chlorophyta</taxon>
        <taxon>core chlorophytes</taxon>
        <taxon>Chlorophyceae</taxon>
        <taxon>CS clade</taxon>
        <taxon>Chlamydomonadales</taxon>
        <taxon>Volvocaceae</taxon>
        <taxon>Volvox</taxon>
    </lineage>
</organism>
<accession>A0A8J4LZY5</accession>
<protein>
    <submittedName>
        <fullName evidence="1">Uncharacterized protein</fullName>
    </submittedName>
</protein>
<comment type="caution">
    <text evidence="1">The sequence shown here is derived from an EMBL/GenBank/DDBJ whole genome shotgun (WGS) entry which is preliminary data.</text>
</comment>
<feature type="non-terminal residue" evidence="1">
    <location>
        <position position="1"/>
    </location>
</feature>
<name>A0A8J4LZY5_9CHLO</name>
<sequence length="278" mass="30332">GWRGRDWERSALELRRMWEGSQRVRPGLLVLATSRTMRSLQQEWLHKRTFLPQPEVVLLALGTQVAYRIPARAAEGTATSPLAARIGRDASRRPSRSQYNWTADGWRLDERWSQLLDNVYDAAAVRRAVESVVQQYDGVRIAPALSSQSFSRLPSAQPDVRTDVGYEAISATVTESATASATANASATAAQGRANWAAGSKIDAELTSAPSANGHCTASSGRPAVSYGLEKLQTRHLVCLEVYGSLADRVIRDIRERLTALASSPLASSAHDQNMDMA</sequence>
<dbReference type="Proteomes" id="UP000722791">
    <property type="component" value="Unassembled WGS sequence"/>
</dbReference>